<evidence type="ECO:0000313" key="2">
    <source>
        <dbReference type="Proteomes" id="UP000005483"/>
    </source>
</evidence>
<accession>I9RKB6</accession>
<dbReference type="AlphaFoldDB" id="I9RKB6"/>
<comment type="caution">
    <text evidence="1">The sequence shown here is derived from an EMBL/GenBank/DDBJ whole genome shotgun (WGS) entry which is preliminary data.</text>
</comment>
<name>I9RKB6_HELPX</name>
<proteinExistence type="predicted"/>
<reference evidence="1 2" key="1">
    <citation type="submission" date="2012-04" db="EMBL/GenBank/DDBJ databases">
        <title>Genome sequence of Helicobacter pylori Hp A-9.</title>
        <authorList>
            <person name="Blanchard T.G."/>
            <person name="Czinn S.J."/>
            <person name="McCracken C."/>
            <person name="Abolude K."/>
            <person name="Maroo A."/>
            <person name="Santana-Cruz I."/>
            <person name="Tallon L.J."/>
            <person name="Ficke F.W.F."/>
        </authorList>
    </citation>
    <scope>NUCLEOTIDE SEQUENCE [LARGE SCALE GENOMIC DNA]</scope>
    <source>
        <strain evidence="1 2">Hp A-9</strain>
    </source>
</reference>
<dbReference type="Proteomes" id="UP000005483">
    <property type="component" value="Unassembled WGS sequence"/>
</dbReference>
<evidence type="ECO:0000313" key="1">
    <source>
        <dbReference type="EMBL" id="EJB45294.1"/>
    </source>
</evidence>
<dbReference type="EMBL" id="AKOC01000002">
    <property type="protein sequence ID" value="EJB45294.1"/>
    <property type="molecule type" value="Genomic_DNA"/>
</dbReference>
<organism evidence="1 2">
    <name type="scientific">Helicobacter pylori Hp A-9</name>
    <dbReference type="NCBI Taxonomy" id="992034"/>
    <lineage>
        <taxon>Bacteria</taxon>
        <taxon>Pseudomonadati</taxon>
        <taxon>Campylobacterota</taxon>
        <taxon>Epsilonproteobacteria</taxon>
        <taxon>Campylobacterales</taxon>
        <taxon>Helicobacteraceae</taxon>
        <taxon>Helicobacter</taxon>
    </lineage>
</organism>
<protein>
    <submittedName>
        <fullName evidence="1">Uncharacterized protein</fullName>
    </submittedName>
</protein>
<gene>
    <name evidence="1" type="ORF">HPHPA9_0195</name>
</gene>
<sequence length="39" mass="4675">MGLWFILVTMFERVGLSTCGYNLTNFEYYIVFETLNLEF</sequence>
<dbReference type="PATRIC" id="fig|992034.3.peg.184"/>